<proteinExistence type="predicted"/>
<dbReference type="Proteomes" id="UP000799750">
    <property type="component" value="Unassembled WGS sequence"/>
</dbReference>
<evidence type="ECO:0000313" key="3">
    <source>
        <dbReference type="Proteomes" id="UP000799750"/>
    </source>
</evidence>
<reference evidence="2" key="1">
    <citation type="journal article" date="2020" name="Stud. Mycol.">
        <title>101 Dothideomycetes genomes: a test case for predicting lifestyles and emergence of pathogens.</title>
        <authorList>
            <person name="Haridas S."/>
            <person name="Albert R."/>
            <person name="Binder M."/>
            <person name="Bloem J."/>
            <person name="Labutti K."/>
            <person name="Salamov A."/>
            <person name="Andreopoulos B."/>
            <person name="Baker S."/>
            <person name="Barry K."/>
            <person name="Bills G."/>
            <person name="Bluhm B."/>
            <person name="Cannon C."/>
            <person name="Castanera R."/>
            <person name="Culley D."/>
            <person name="Daum C."/>
            <person name="Ezra D."/>
            <person name="Gonzalez J."/>
            <person name="Henrissat B."/>
            <person name="Kuo A."/>
            <person name="Liang C."/>
            <person name="Lipzen A."/>
            <person name="Lutzoni F."/>
            <person name="Magnuson J."/>
            <person name="Mondo S."/>
            <person name="Nolan M."/>
            <person name="Ohm R."/>
            <person name="Pangilinan J."/>
            <person name="Park H.-J."/>
            <person name="Ramirez L."/>
            <person name="Alfaro M."/>
            <person name="Sun H."/>
            <person name="Tritt A."/>
            <person name="Yoshinaga Y."/>
            <person name="Zwiers L.-H."/>
            <person name="Turgeon B."/>
            <person name="Goodwin S."/>
            <person name="Spatafora J."/>
            <person name="Crous P."/>
            <person name="Grigoriev I."/>
        </authorList>
    </citation>
    <scope>NUCLEOTIDE SEQUENCE</scope>
    <source>
        <strain evidence="2">CBS 269.34</strain>
    </source>
</reference>
<feature type="region of interest" description="Disordered" evidence="1">
    <location>
        <begin position="123"/>
        <end position="152"/>
    </location>
</feature>
<accession>A0A6A6QV77</accession>
<name>A0A6A6QV77_9PEZI</name>
<dbReference type="EMBL" id="MU004188">
    <property type="protein sequence ID" value="KAF2496052.1"/>
    <property type="molecule type" value="Genomic_DNA"/>
</dbReference>
<feature type="region of interest" description="Disordered" evidence="1">
    <location>
        <begin position="88"/>
        <end position="110"/>
    </location>
</feature>
<protein>
    <submittedName>
        <fullName evidence="2">Uncharacterized protein</fullName>
    </submittedName>
</protein>
<organism evidence="2 3">
    <name type="scientific">Lophium mytilinum</name>
    <dbReference type="NCBI Taxonomy" id="390894"/>
    <lineage>
        <taxon>Eukaryota</taxon>
        <taxon>Fungi</taxon>
        <taxon>Dikarya</taxon>
        <taxon>Ascomycota</taxon>
        <taxon>Pezizomycotina</taxon>
        <taxon>Dothideomycetes</taxon>
        <taxon>Pleosporomycetidae</taxon>
        <taxon>Mytilinidiales</taxon>
        <taxon>Mytilinidiaceae</taxon>
        <taxon>Lophium</taxon>
    </lineage>
</organism>
<evidence type="ECO:0000256" key="1">
    <source>
        <dbReference type="SAM" id="MobiDB-lite"/>
    </source>
</evidence>
<keyword evidence="3" id="KW-1185">Reference proteome</keyword>
<dbReference type="AlphaFoldDB" id="A0A6A6QV77"/>
<evidence type="ECO:0000313" key="2">
    <source>
        <dbReference type="EMBL" id="KAF2496052.1"/>
    </source>
</evidence>
<gene>
    <name evidence="2" type="ORF">BU16DRAFT_365210</name>
</gene>
<sequence length="344" mass="36697">MQVICASRAALCLSNNALSHAAHRHPQLLPLRTELAHTNPRAFLWPCRCCTQPHRPTILSSSRPFARLPAADRRLGVLDTAFREPRPALRPRPYTSIDTRPSPAGRFALPRAPACADNVSRRAEEASLEATDDGIRSTNVSTPPRPAPRLRLVDDSDPLSLRQHCGTTAPSTSSRASERFLWLSFNPGVQVVTAILQLSGLVSSCHAHGPASTLDGTTLKPAFAQTRGWKTQRSHHAHSRLPQGVVSRSSTTDHCCISTARPSSRTPAPLRPLVSSRIALHLAGPSSLASLPDPTGLSAGRGAVASLLRSALHKSLVVLSVLSECCECPGGSSSRRPCGTPSLA</sequence>